<dbReference type="InterPro" id="IPR002110">
    <property type="entry name" value="Ankyrin_rpt"/>
</dbReference>
<dbReference type="SUPFAM" id="SSF48403">
    <property type="entry name" value="Ankyrin repeat"/>
    <property type="match status" value="1"/>
</dbReference>
<organism evidence="1 2">
    <name type="scientific">Phytophthora fragariaefolia</name>
    <dbReference type="NCBI Taxonomy" id="1490495"/>
    <lineage>
        <taxon>Eukaryota</taxon>
        <taxon>Sar</taxon>
        <taxon>Stramenopiles</taxon>
        <taxon>Oomycota</taxon>
        <taxon>Peronosporomycetes</taxon>
        <taxon>Peronosporales</taxon>
        <taxon>Peronosporaceae</taxon>
        <taxon>Phytophthora</taxon>
    </lineage>
</organism>
<dbReference type="Gene3D" id="1.25.40.20">
    <property type="entry name" value="Ankyrin repeat-containing domain"/>
    <property type="match status" value="2"/>
</dbReference>
<dbReference type="Proteomes" id="UP001165121">
    <property type="component" value="Unassembled WGS sequence"/>
</dbReference>
<dbReference type="InterPro" id="IPR052050">
    <property type="entry name" value="SecEffector_AnkRepeat"/>
</dbReference>
<proteinExistence type="predicted"/>
<dbReference type="InterPro" id="IPR036770">
    <property type="entry name" value="Ankyrin_rpt-contain_sf"/>
</dbReference>
<dbReference type="OrthoDB" id="115969at2759"/>
<dbReference type="Pfam" id="PF13637">
    <property type="entry name" value="Ank_4"/>
    <property type="match status" value="1"/>
</dbReference>
<dbReference type="PANTHER" id="PTHR46586:SF3">
    <property type="entry name" value="ANKYRIN REPEAT-CONTAINING PROTEIN"/>
    <property type="match status" value="1"/>
</dbReference>
<name>A0A9W7D5I8_9STRA</name>
<protein>
    <submittedName>
        <fullName evidence="1">Unnamed protein product</fullName>
    </submittedName>
</protein>
<gene>
    <name evidence="1" type="ORF">Pfra01_002381500</name>
</gene>
<evidence type="ECO:0000313" key="2">
    <source>
        <dbReference type="Proteomes" id="UP001165121"/>
    </source>
</evidence>
<comment type="caution">
    <text evidence="1">The sequence shown here is derived from an EMBL/GenBank/DDBJ whole genome shotgun (WGS) entry which is preliminary data.</text>
</comment>
<evidence type="ECO:0000313" key="1">
    <source>
        <dbReference type="EMBL" id="GMF56205.1"/>
    </source>
</evidence>
<keyword evidence="2" id="KW-1185">Reference proteome</keyword>
<reference evidence="1" key="1">
    <citation type="submission" date="2023-04" db="EMBL/GenBank/DDBJ databases">
        <title>Phytophthora fragariaefolia NBRC 109709.</title>
        <authorList>
            <person name="Ichikawa N."/>
            <person name="Sato H."/>
            <person name="Tonouchi N."/>
        </authorList>
    </citation>
    <scope>NUCLEOTIDE SEQUENCE</scope>
    <source>
        <strain evidence="1">NBRC 109709</strain>
    </source>
</reference>
<sequence length="331" mass="36801">MSAGALPDPDTGSEDKAMLTAAYVVCRECLGSRGIRVLDHVVQLIDAFMDTFSGPGAVTKACKDGVSVRKLHYLATRDIGSHWKEAASFAATCGHIHVLRWLSTFHPDRCDWGPAIMNGAALCGHLNVVQWLHANRSEGCTVHAMDSAVRNRDLVMVQWLHSNRTEGCSKAAMDSAAAAGNLPLVQWLHTHRSEGCTTRAMDWAAAAGHLETVRWLHDNRIEGDAGRALRAAASNGQLKVVQWLHAARGREQSDDMDTQAAFEIAETHEHPNVAEWLVTHQKRYAPLETEPSYQGCRASHEQERRRYYLVLEYPVSYLRRWIRRTCGGNSI</sequence>
<dbReference type="PANTHER" id="PTHR46586">
    <property type="entry name" value="ANKYRIN REPEAT-CONTAINING PROTEIN"/>
    <property type="match status" value="1"/>
</dbReference>
<dbReference type="AlphaFoldDB" id="A0A9W7D5I8"/>
<dbReference type="EMBL" id="BSXT01003927">
    <property type="protein sequence ID" value="GMF56205.1"/>
    <property type="molecule type" value="Genomic_DNA"/>
</dbReference>
<accession>A0A9W7D5I8</accession>